<dbReference type="CDD" id="cd01310">
    <property type="entry name" value="TatD_DNAse"/>
    <property type="match status" value="1"/>
</dbReference>
<dbReference type="PANTHER" id="PTHR46124:SF2">
    <property type="entry name" value="D-AMINOACYL-TRNA DEACYLASE"/>
    <property type="match status" value="1"/>
</dbReference>
<dbReference type="PIRSF" id="PIRSF005902">
    <property type="entry name" value="DNase_TatD"/>
    <property type="match status" value="1"/>
</dbReference>
<sequence>MLIDSHCHLTWPSFVDCVHDVVLNMKKAGVEYVQTVCTKSSDVSAILELVNQYDNIFGSVGIHPLEADKDKMALEKILLYAQEEKIIGIGETGLDFYKGDDKNKICQIESFLTHITASKTSGLPLIIHSRNADIDMQKILQREMMQKSFKGLLHCFTGGWDLAERALDLNLYISISGIITFSNASDLRSIVKKIPLSRLLIETDAPYLAPVPYRGKLNQPAFIVEVAKCIAEVKGISFDVVCKETSKNFFDLFDKAEMIMSS</sequence>
<feature type="binding site" evidence="4">
    <location>
        <position position="128"/>
    </location>
    <ligand>
        <name>a divalent metal cation</name>
        <dbReference type="ChEBI" id="CHEBI:60240"/>
        <label>2</label>
    </ligand>
</feature>
<feature type="binding site" evidence="4">
    <location>
        <position position="204"/>
    </location>
    <ligand>
        <name>a divalent metal cation</name>
        <dbReference type="ChEBI" id="CHEBI:60240"/>
        <label>1</label>
    </ligand>
</feature>
<feature type="binding site" evidence="4">
    <location>
        <position position="8"/>
    </location>
    <ligand>
        <name>a divalent metal cation</name>
        <dbReference type="ChEBI" id="CHEBI:60240"/>
        <label>1</label>
    </ligand>
</feature>
<protein>
    <submittedName>
        <fullName evidence="5">TatD family deoxyribonuclease</fullName>
    </submittedName>
</protein>
<dbReference type="PANTHER" id="PTHR46124">
    <property type="entry name" value="D-AMINOACYL-TRNA DEACYLASE"/>
    <property type="match status" value="1"/>
</dbReference>
<feature type="binding site" evidence="4">
    <location>
        <position position="154"/>
    </location>
    <ligand>
        <name>a divalent metal cation</name>
        <dbReference type="ChEBI" id="CHEBI:60240"/>
        <label>2</label>
    </ligand>
</feature>
<dbReference type="GO" id="GO:0004536">
    <property type="term" value="F:DNA nuclease activity"/>
    <property type="evidence" value="ECO:0007669"/>
    <property type="project" value="InterPro"/>
</dbReference>
<feature type="binding site" evidence="4">
    <location>
        <position position="91"/>
    </location>
    <ligand>
        <name>a divalent metal cation</name>
        <dbReference type="ChEBI" id="CHEBI:60240"/>
        <label>1</label>
    </ligand>
</feature>
<dbReference type="RefSeq" id="WP_148951740.1">
    <property type="nucleotide sequence ID" value="NZ_CP043312.1"/>
</dbReference>
<proteinExistence type="inferred from homology"/>
<dbReference type="Pfam" id="PF01026">
    <property type="entry name" value="TatD_DNase"/>
    <property type="match status" value="1"/>
</dbReference>
<keyword evidence="3" id="KW-0378">Hydrolase</keyword>
<dbReference type="NCBIfam" id="TIGR00010">
    <property type="entry name" value="YchF/TatD family DNA exonuclease"/>
    <property type="match status" value="1"/>
</dbReference>
<evidence type="ECO:0000313" key="5">
    <source>
        <dbReference type="EMBL" id="QEK39379.1"/>
    </source>
</evidence>
<keyword evidence="2 4" id="KW-0479">Metal-binding</keyword>
<evidence type="ECO:0000256" key="2">
    <source>
        <dbReference type="ARBA" id="ARBA00022723"/>
    </source>
</evidence>
<dbReference type="GO" id="GO:0016788">
    <property type="term" value="F:hydrolase activity, acting on ester bonds"/>
    <property type="evidence" value="ECO:0007669"/>
    <property type="project" value="InterPro"/>
</dbReference>
<name>A0A5C0UI03_9RICK</name>
<dbReference type="GO" id="GO:0046872">
    <property type="term" value="F:metal ion binding"/>
    <property type="evidence" value="ECO:0007669"/>
    <property type="project" value="UniProtKB-KW"/>
</dbReference>
<dbReference type="InterPro" id="IPR015991">
    <property type="entry name" value="TatD/YcfH-like"/>
</dbReference>
<dbReference type="OrthoDB" id="9810005at2"/>
<dbReference type="InterPro" id="IPR001130">
    <property type="entry name" value="TatD-like"/>
</dbReference>
<evidence type="ECO:0000256" key="1">
    <source>
        <dbReference type="ARBA" id="ARBA00009275"/>
    </source>
</evidence>
<dbReference type="Gene3D" id="3.20.20.140">
    <property type="entry name" value="Metal-dependent hydrolases"/>
    <property type="match status" value="1"/>
</dbReference>
<evidence type="ECO:0000256" key="3">
    <source>
        <dbReference type="ARBA" id="ARBA00022801"/>
    </source>
</evidence>
<accession>A0A5C0UI03</accession>
<feature type="binding site" evidence="4">
    <location>
        <position position="6"/>
    </location>
    <ligand>
        <name>a divalent metal cation</name>
        <dbReference type="ChEBI" id="CHEBI:60240"/>
        <label>1</label>
    </ligand>
</feature>
<organism evidence="5 6">
    <name type="scientific">Candidatus Sneabacter namystus</name>
    <dbReference type="NCBI Taxonomy" id="2601646"/>
    <lineage>
        <taxon>Bacteria</taxon>
        <taxon>Pseudomonadati</taxon>
        <taxon>Pseudomonadota</taxon>
        <taxon>Alphaproteobacteria</taxon>
        <taxon>Rickettsiales</taxon>
        <taxon>Rickettsiaceae</taxon>
        <taxon>Rickettsieae</taxon>
        <taxon>Candidatus Sneabacter</taxon>
    </lineage>
</organism>
<dbReference type="Proteomes" id="UP000323844">
    <property type="component" value="Chromosome"/>
</dbReference>
<dbReference type="AlphaFoldDB" id="A0A5C0UI03"/>
<dbReference type="KEGG" id="snay:FZC37_00250"/>
<dbReference type="EMBL" id="CP043312">
    <property type="protein sequence ID" value="QEK39379.1"/>
    <property type="molecule type" value="Genomic_DNA"/>
</dbReference>
<evidence type="ECO:0000256" key="4">
    <source>
        <dbReference type="PIRSR" id="PIRSR005902-1"/>
    </source>
</evidence>
<dbReference type="SUPFAM" id="SSF51556">
    <property type="entry name" value="Metallo-dependent hydrolases"/>
    <property type="match status" value="1"/>
</dbReference>
<reference evidence="5 6" key="1">
    <citation type="submission" date="2019-08" db="EMBL/GenBank/DDBJ databases">
        <title>Highly reduced genomes of protist endosymbionts show evolutionary convergence.</title>
        <authorList>
            <person name="George E."/>
            <person name="Husnik F."/>
            <person name="Tashyreva D."/>
            <person name="Prokopchuk G."/>
            <person name="Horak A."/>
            <person name="Kwong W.K."/>
            <person name="Lukes J."/>
            <person name="Keeling P.J."/>
        </authorList>
    </citation>
    <scope>NUCLEOTIDE SEQUENCE [LARGE SCALE GENOMIC DNA]</scope>
    <source>
        <strain evidence="5">1621</strain>
    </source>
</reference>
<dbReference type="FunFam" id="3.20.20.140:FF:000005">
    <property type="entry name" value="TatD family hydrolase"/>
    <property type="match status" value="1"/>
</dbReference>
<keyword evidence="6" id="KW-1185">Reference proteome</keyword>
<gene>
    <name evidence="5" type="ORF">FZC37_00250</name>
</gene>
<comment type="similarity">
    <text evidence="1">Belongs to the metallo-dependent hydrolases superfamily. TatD-type hydrolase family.</text>
</comment>
<evidence type="ECO:0000313" key="6">
    <source>
        <dbReference type="Proteomes" id="UP000323844"/>
    </source>
</evidence>
<dbReference type="InterPro" id="IPR032466">
    <property type="entry name" value="Metal_Hydrolase"/>
</dbReference>